<dbReference type="InterPro" id="IPR018282">
    <property type="entry name" value="Ribosomal_eS6_CS"/>
</dbReference>
<dbReference type="GO" id="GO:1990904">
    <property type="term" value="C:ribonucleoprotein complex"/>
    <property type="evidence" value="ECO:0007669"/>
    <property type="project" value="UniProtKB-KW"/>
</dbReference>
<dbReference type="EMBL" id="CP009961">
    <property type="protein sequence ID" value="AKG39159.1"/>
    <property type="molecule type" value="Genomic_DNA"/>
</dbReference>
<dbReference type="Proteomes" id="UP000067434">
    <property type="component" value="Chromosome"/>
</dbReference>
<reference evidence="6 7" key="1">
    <citation type="journal article" date="2015" name="Stand. Genomic Sci.">
        <title>Complete genome sequence of and proposal of Thermofilum uzonense sp. nov. a novel hyperthermophilic crenarchaeon and emended description of the genus Thermofilum.</title>
        <authorList>
            <person name="Toshchakov S.V."/>
            <person name="Korzhenkov A.A."/>
            <person name="Samarov N.I."/>
            <person name="Mazunin I.O."/>
            <person name="Mozhey O.I."/>
            <person name="Shmyr I.S."/>
            <person name="Derbikova K.S."/>
            <person name="Taranov E.A."/>
            <person name="Dominova I.N."/>
            <person name="Bonch-Osmolovskaya E.A."/>
            <person name="Patrushev M.V."/>
            <person name="Podosokorskaya O.A."/>
            <person name="Kublanov I.V."/>
        </authorList>
    </citation>
    <scope>NUCLEOTIDE SEQUENCE [LARGE SCALE GENOMIC DNA]</scope>
    <source>
        <strain evidence="6 7">1807-2</strain>
    </source>
</reference>
<keyword evidence="3 4" id="KW-0687">Ribonucleoprotein</keyword>
<dbReference type="SMART" id="SM01405">
    <property type="entry name" value="Ribosomal_S6e"/>
    <property type="match status" value="1"/>
</dbReference>
<evidence type="ECO:0000256" key="4">
    <source>
        <dbReference type="HAMAP-Rule" id="MF_00512"/>
    </source>
</evidence>
<dbReference type="HAMAP" id="MF_00512">
    <property type="entry name" value="Ribosomal_eS6"/>
    <property type="match status" value="1"/>
</dbReference>
<dbReference type="InterPro" id="IPR020924">
    <property type="entry name" value="Ribosomal_eS6_arc"/>
</dbReference>
<dbReference type="GO" id="GO:0006412">
    <property type="term" value="P:translation"/>
    <property type="evidence" value="ECO:0007669"/>
    <property type="project" value="UniProtKB-UniRule"/>
</dbReference>
<gene>
    <name evidence="4" type="primary">rps6e</name>
    <name evidence="6" type="ORF">MA03_07815</name>
</gene>
<keyword evidence="7" id="KW-1185">Reference proteome</keyword>
<dbReference type="RefSeq" id="WP_052884710.1">
    <property type="nucleotide sequence ID" value="NZ_CP009961.1"/>
</dbReference>
<dbReference type="NCBIfam" id="NF003294">
    <property type="entry name" value="PRK04290.1-3"/>
    <property type="match status" value="1"/>
</dbReference>
<evidence type="ECO:0000256" key="1">
    <source>
        <dbReference type="ARBA" id="ARBA00009312"/>
    </source>
</evidence>
<dbReference type="GO" id="GO:0003735">
    <property type="term" value="F:structural constituent of ribosome"/>
    <property type="evidence" value="ECO:0007669"/>
    <property type="project" value="InterPro"/>
</dbReference>
<feature type="region of interest" description="Disordered" evidence="5">
    <location>
        <begin position="53"/>
        <end position="92"/>
    </location>
</feature>
<sequence>MPEFKLVISDPTTGKAEQIELKGDQASRLIGYKIGDIIDGGLIGRPGVKLQIRGGSGRAGEPMRPDIPGARKGYFLLSGPPGYKPKEKGERRRRYVRGNTITDDVVQINLVIIEGSQASAQQS</sequence>
<accession>A0A0F7FJF6</accession>
<evidence type="ECO:0000256" key="5">
    <source>
        <dbReference type="SAM" id="MobiDB-lite"/>
    </source>
</evidence>
<dbReference type="KEGG" id="thf:MA03_07815"/>
<dbReference type="AlphaFoldDB" id="A0A0F7FJF6"/>
<keyword evidence="2 4" id="KW-0689">Ribosomal protein</keyword>
<dbReference type="PATRIC" id="fig|1550241.5.peg.1620"/>
<evidence type="ECO:0000256" key="2">
    <source>
        <dbReference type="ARBA" id="ARBA00022980"/>
    </source>
</evidence>
<evidence type="ECO:0000256" key="3">
    <source>
        <dbReference type="ARBA" id="ARBA00023274"/>
    </source>
</evidence>
<dbReference type="HOGENOM" id="CLU_109671_1_1_2"/>
<dbReference type="Pfam" id="PF01092">
    <property type="entry name" value="Ribosomal_S6e"/>
    <property type="match status" value="1"/>
</dbReference>
<dbReference type="STRING" id="1550241.MA03_07815"/>
<protein>
    <recommendedName>
        <fullName evidence="4">Small ribosomal subunit protein eS6</fullName>
    </recommendedName>
</protein>
<dbReference type="OrthoDB" id="7793at2157"/>
<name>A0A0F7FJF6_9CREN</name>
<dbReference type="InterPro" id="IPR001377">
    <property type="entry name" value="Ribosomal_eS6"/>
</dbReference>
<dbReference type="PANTHER" id="PTHR11502">
    <property type="entry name" value="40S RIBOSOMAL PROTEIN S6"/>
    <property type="match status" value="1"/>
</dbReference>
<evidence type="ECO:0000313" key="6">
    <source>
        <dbReference type="EMBL" id="AKG39159.1"/>
    </source>
</evidence>
<comment type="similarity">
    <text evidence="1 4">Belongs to the eukaryotic ribosomal protein eS6 family.</text>
</comment>
<dbReference type="PROSITE" id="PS00578">
    <property type="entry name" value="RIBOSOMAL_S6E"/>
    <property type="match status" value="1"/>
</dbReference>
<evidence type="ECO:0000313" key="7">
    <source>
        <dbReference type="Proteomes" id="UP000067434"/>
    </source>
</evidence>
<proteinExistence type="inferred from homology"/>
<dbReference type="GO" id="GO:0005840">
    <property type="term" value="C:ribosome"/>
    <property type="evidence" value="ECO:0007669"/>
    <property type="project" value="UniProtKB-KW"/>
</dbReference>
<organism evidence="6 7">
    <name type="scientific">Infirmifilum uzonense</name>
    <dbReference type="NCBI Taxonomy" id="1550241"/>
    <lineage>
        <taxon>Archaea</taxon>
        <taxon>Thermoproteota</taxon>
        <taxon>Thermoprotei</taxon>
        <taxon>Thermofilales</taxon>
        <taxon>Thermofilaceae</taxon>
        <taxon>Infirmifilum</taxon>
    </lineage>
</organism>
<dbReference type="GeneID" id="25402128"/>